<proteinExistence type="inferred from homology"/>
<evidence type="ECO:0000256" key="2">
    <source>
        <dbReference type="ARBA" id="ARBA00009539"/>
    </source>
</evidence>
<organism evidence="11 12">
    <name type="scientific">SAR86 cluster bacterium</name>
    <dbReference type="NCBI Taxonomy" id="2030880"/>
    <lineage>
        <taxon>Bacteria</taxon>
        <taxon>Pseudomonadati</taxon>
        <taxon>Pseudomonadota</taxon>
        <taxon>Gammaproteobacteria</taxon>
        <taxon>SAR86 cluster</taxon>
    </lineage>
</organism>
<comment type="similarity">
    <text evidence="2 8 9">Belongs to the dihydrofolate reductase family.</text>
</comment>
<evidence type="ECO:0000256" key="8">
    <source>
        <dbReference type="PIRNR" id="PIRNR000194"/>
    </source>
</evidence>
<keyword evidence="12" id="KW-1185">Reference proteome</keyword>
<comment type="catalytic activity">
    <reaction evidence="8">
        <text>(6S)-5,6,7,8-tetrahydrofolate + NADP(+) = 7,8-dihydrofolate + NADPH + H(+)</text>
        <dbReference type="Rhea" id="RHEA:15009"/>
        <dbReference type="ChEBI" id="CHEBI:15378"/>
        <dbReference type="ChEBI" id="CHEBI:57451"/>
        <dbReference type="ChEBI" id="CHEBI:57453"/>
        <dbReference type="ChEBI" id="CHEBI:57783"/>
        <dbReference type="ChEBI" id="CHEBI:58349"/>
        <dbReference type="EC" id="1.5.1.3"/>
    </reaction>
</comment>
<evidence type="ECO:0000256" key="6">
    <source>
        <dbReference type="ARBA" id="ARBA00023002"/>
    </source>
</evidence>
<evidence type="ECO:0000313" key="12">
    <source>
        <dbReference type="Proteomes" id="UP001056381"/>
    </source>
</evidence>
<comment type="function">
    <text evidence="7 8">Key enzyme in folate metabolism. Catalyzes an essential reaction for de novo glycine and purine synthesis, and for DNA precursor synthesis.</text>
</comment>
<dbReference type="GO" id="GO:0006730">
    <property type="term" value="P:one-carbon metabolic process"/>
    <property type="evidence" value="ECO:0007669"/>
    <property type="project" value="UniProtKB-KW"/>
</dbReference>
<reference evidence="11" key="1">
    <citation type="submission" date="2022-05" db="EMBL/GenBank/DDBJ databases">
        <title>Single-amplified genomics reveal most streamlined microbe among free-living bacteria.</title>
        <authorList>
            <person name="Roda-Garcia J."/>
            <person name="Haro-Moreno J.M."/>
            <person name="Rodriguez-Valera F."/>
            <person name="Almagro-Moreno S."/>
            <person name="Lopez-Perez M."/>
        </authorList>
    </citation>
    <scope>NUCLEOTIDE SEQUENCE</scope>
    <source>
        <strain evidence="11">TMED112-D2-2</strain>
    </source>
</reference>
<dbReference type="GO" id="GO:0004146">
    <property type="term" value="F:dihydrofolate reductase activity"/>
    <property type="evidence" value="ECO:0007669"/>
    <property type="project" value="UniProtKB-EC"/>
</dbReference>
<dbReference type="PROSITE" id="PS51330">
    <property type="entry name" value="DHFR_2"/>
    <property type="match status" value="1"/>
</dbReference>
<comment type="pathway">
    <text evidence="1 8">Cofactor biosynthesis; tetrahydrofolate biosynthesis; 5,6,7,8-tetrahydrofolate from 7,8-dihydrofolate: step 1/1.</text>
</comment>
<dbReference type="InterPro" id="IPR001796">
    <property type="entry name" value="DHFR_dom"/>
</dbReference>
<gene>
    <name evidence="11" type="ORF">M9B40_05165</name>
</gene>
<dbReference type="InterPro" id="IPR024072">
    <property type="entry name" value="DHFR-like_dom_sf"/>
</dbReference>
<dbReference type="InterPro" id="IPR017925">
    <property type="entry name" value="DHFR_CS"/>
</dbReference>
<dbReference type="PROSITE" id="PS00075">
    <property type="entry name" value="DHFR_1"/>
    <property type="match status" value="1"/>
</dbReference>
<keyword evidence="4 8" id="KW-0554">One-carbon metabolism</keyword>
<dbReference type="PANTHER" id="PTHR48069:SF3">
    <property type="entry name" value="DIHYDROFOLATE REDUCTASE"/>
    <property type="match status" value="1"/>
</dbReference>
<dbReference type="PRINTS" id="PR00070">
    <property type="entry name" value="DHFR"/>
</dbReference>
<evidence type="ECO:0000256" key="4">
    <source>
        <dbReference type="ARBA" id="ARBA00022563"/>
    </source>
</evidence>
<dbReference type="PIRSF" id="PIRSF000194">
    <property type="entry name" value="DHFR"/>
    <property type="match status" value="1"/>
</dbReference>
<dbReference type="AlphaFoldDB" id="A0A9Q8TY86"/>
<dbReference type="Pfam" id="PF00186">
    <property type="entry name" value="DHFR_1"/>
    <property type="match status" value="1"/>
</dbReference>
<evidence type="ECO:0000259" key="10">
    <source>
        <dbReference type="PROSITE" id="PS51330"/>
    </source>
</evidence>
<feature type="domain" description="DHFR" evidence="10">
    <location>
        <begin position="2"/>
        <end position="166"/>
    </location>
</feature>
<dbReference type="PANTHER" id="PTHR48069">
    <property type="entry name" value="DIHYDROFOLATE REDUCTASE"/>
    <property type="match status" value="1"/>
</dbReference>
<dbReference type="GO" id="GO:0046655">
    <property type="term" value="P:folic acid metabolic process"/>
    <property type="evidence" value="ECO:0007669"/>
    <property type="project" value="TreeGrafter"/>
</dbReference>
<dbReference type="EC" id="1.5.1.3" evidence="3 8"/>
<dbReference type="GO" id="GO:0046452">
    <property type="term" value="P:dihydrofolate metabolic process"/>
    <property type="evidence" value="ECO:0007669"/>
    <property type="project" value="TreeGrafter"/>
</dbReference>
<dbReference type="GO" id="GO:0046654">
    <property type="term" value="P:tetrahydrofolate biosynthetic process"/>
    <property type="evidence" value="ECO:0007669"/>
    <property type="project" value="InterPro"/>
</dbReference>
<keyword evidence="6 8" id="KW-0560">Oxidoreductase</keyword>
<evidence type="ECO:0000313" key="11">
    <source>
        <dbReference type="EMBL" id="URQ63114.1"/>
    </source>
</evidence>
<dbReference type="SUPFAM" id="SSF53597">
    <property type="entry name" value="Dihydrofolate reductase-like"/>
    <property type="match status" value="1"/>
</dbReference>
<keyword evidence="5 8" id="KW-0521">NADP</keyword>
<dbReference type="GO" id="GO:0005829">
    <property type="term" value="C:cytosol"/>
    <property type="evidence" value="ECO:0007669"/>
    <property type="project" value="TreeGrafter"/>
</dbReference>
<accession>A0A9Q8TY86</accession>
<evidence type="ECO:0000256" key="1">
    <source>
        <dbReference type="ARBA" id="ARBA00004903"/>
    </source>
</evidence>
<dbReference type="Proteomes" id="UP001056381">
    <property type="component" value="Chromosome"/>
</dbReference>
<dbReference type="EMBL" id="CP097966">
    <property type="protein sequence ID" value="URQ63114.1"/>
    <property type="molecule type" value="Genomic_DNA"/>
</dbReference>
<evidence type="ECO:0000256" key="3">
    <source>
        <dbReference type="ARBA" id="ARBA00012856"/>
    </source>
</evidence>
<dbReference type="Gene3D" id="3.40.430.10">
    <property type="entry name" value="Dihydrofolate Reductase, subunit A"/>
    <property type="match status" value="1"/>
</dbReference>
<evidence type="ECO:0000256" key="5">
    <source>
        <dbReference type="ARBA" id="ARBA00022857"/>
    </source>
</evidence>
<dbReference type="GO" id="GO:0050661">
    <property type="term" value="F:NADP binding"/>
    <property type="evidence" value="ECO:0007669"/>
    <property type="project" value="InterPro"/>
</dbReference>
<dbReference type="InterPro" id="IPR012259">
    <property type="entry name" value="DHFR"/>
</dbReference>
<dbReference type="CDD" id="cd00209">
    <property type="entry name" value="DHFR"/>
    <property type="match status" value="1"/>
</dbReference>
<name>A0A9Q8TY86_9GAMM</name>
<evidence type="ECO:0000256" key="9">
    <source>
        <dbReference type="RuleBase" id="RU004474"/>
    </source>
</evidence>
<evidence type="ECO:0000256" key="7">
    <source>
        <dbReference type="ARBA" id="ARBA00025067"/>
    </source>
</evidence>
<sequence>MIISILVAMNEELLIGVNNDLPWKLQDDLEHFKNYSLNKPIIMGRKTFESIGRPLPNRKNIVVSSSMKEQDGIKVFNNLNNAIAFSKKYNKENDIDEIILIGGAKVFAEGLKQTTKLVISWVDANSIKGDVYFPEFNKQEWREVDSKKFLKSEKNQYDFEIKEYLRK</sequence>
<protein>
    <recommendedName>
        <fullName evidence="3 8">Dihydrofolate reductase</fullName>
        <ecNumber evidence="3 8">1.5.1.3</ecNumber>
    </recommendedName>
</protein>